<sequence length="589" mass="67077">MKKARVPKRISTIIILCFSIFMVAILILMSIVSYYYSYESMRERTISDTEVILSQVGKNIGRYISNIESISGIINTNKDVMRYLEDPEAEDAGVTRANFRNFLNYLPQIDKNIVSIFIFDRDNNPVYVPATLRMKENYDITQDEWYRNVKDYVTDIPTLTGTQVRTMTQGDNPWVISLSRRILNATTGEIIGTQLVELNYSAIDDILNDINLGSKGYIFIVDADGKMVYHPQLQLIYSGLKTERIAEVLTAQEATLELKEENKLYNISDIPETDFKMVGVTFLDEIVASSREMITLYIILTLLMALAAFIGSVQMARYVTKPLSRLELAVNEVEQGNLDANFAIRGTLETEKFAASLSSMISNVKQLMEQIMADQEMIRTSELKALQSQINPHFLYNTLDSIVWIAEETGSEKIKEITVALANYFRIVLSSGKDIISVRDEIEHVRSYLVIQKMRYETLDYKIEVSGDALALTMPKLILQPIVENAIYHGVKNNPDGGTIWVRGFVDGEKLVFVIDDNGRGMRPHELRRVFEPVRKSTIRHGGVAMRNIRERIELYYGTEYGIAVESEYRQGTRVTVTLPARKRTDQDG</sequence>
<dbReference type="Gene3D" id="6.10.340.10">
    <property type="match status" value="1"/>
</dbReference>
<dbReference type="InterPro" id="IPR033479">
    <property type="entry name" value="dCache_1"/>
</dbReference>
<gene>
    <name evidence="15" type="ORF">HMPREF3293_00453</name>
</gene>
<feature type="domain" description="Histidine kinase" evidence="13">
    <location>
        <begin position="479"/>
        <end position="583"/>
    </location>
</feature>
<accession>A0A136Q7K1</accession>
<dbReference type="InterPro" id="IPR010559">
    <property type="entry name" value="Sig_transdc_His_kin_internal"/>
</dbReference>
<feature type="transmembrane region" description="Helical" evidence="12">
    <location>
        <begin position="294"/>
        <end position="316"/>
    </location>
</feature>
<evidence type="ECO:0000256" key="6">
    <source>
        <dbReference type="ARBA" id="ARBA00022679"/>
    </source>
</evidence>
<dbReference type="PROSITE" id="PS50109">
    <property type="entry name" value="HIS_KIN"/>
    <property type="match status" value="1"/>
</dbReference>
<evidence type="ECO:0000256" key="1">
    <source>
        <dbReference type="ARBA" id="ARBA00000085"/>
    </source>
</evidence>
<evidence type="ECO:0000256" key="10">
    <source>
        <dbReference type="ARBA" id="ARBA00023012"/>
    </source>
</evidence>
<dbReference type="PROSITE" id="PS50885">
    <property type="entry name" value="HAMP"/>
    <property type="match status" value="1"/>
</dbReference>
<dbReference type="SUPFAM" id="SSF55874">
    <property type="entry name" value="ATPase domain of HSP90 chaperone/DNA topoisomerase II/histidine kinase"/>
    <property type="match status" value="1"/>
</dbReference>
<dbReference type="SUPFAM" id="SSF158472">
    <property type="entry name" value="HAMP domain-like"/>
    <property type="match status" value="1"/>
</dbReference>
<dbReference type="PANTHER" id="PTHR34220">
    <property type="entry name" value="SENSOR HISTIDINE KINASE YPDA"/>
    <property type="match status" value="1"/>
</dbReference>
<proteinExistence type="predicted"/>
<dbReference type="PATRIC" id="fig|626937.4.peg.444"/>
<evidence type="ECO:0000256" key="4">
    <source>
        <dbReference type="ARBA" id="ARBA00022475"/>
    </source>
</evidence>
<keyword evidence="8 15" id="KW-0418">Kinase</keyword>
<evidence type="ECO:0000313" key="15">
    <source>
        <dbReference type="EMBL" id="KXK66622.1"/>
    </source>
</evidence>
<dbReference type="InterPro" id="IPR003660">
    <property type="entry name" value="HAMP_dom"/>
</dbReference>
<dbReference type="SMART" id="SM00387">
    <property type="entry name" value="HATPase_c"/>
    <property type="match status" value="1"/>
</dbReference>
<keyword evidence="11 12" id="KW-0472">Membrane</keyword>
<keyword evidence="6" id="KW-0808">Transferase</keyword>
<dbReference type="EMBL" id="LSZW01000035">
    <property type="protein sequence ID" value="KXK66622.1"/>
    <property type="molecule type" value="Genomic_DNA"/>
</dbReference>
<dbReference type="KEGG" id="cmiu:B1H56_07330"/>
<feature type="domain" description="HAMP" evidence="14">
    <location>
        <begin position="317"/>
        <end position="369"/>
    </location>
</feature>
<evidence type="ECO:0000259" key="14">
    <source>
        <dbReference type="PROSITE" id="PS50885"/>
    </source>
</evidence>
<evidence type="ECO:0000256" key="11">
    <source>
        <dbReference type="ARBA" id="ARBA00023136"/>
    </source>
</evidence>
<dbReference type="Proteomes" id="UP000070366">
    <property type="component" value="Unassembled WGS sequence"/>
</dbReference>
<dbReference type="InterPro" id="IPR036890">
    <property type="entry name" value="HATPase_C_sf"/>
</dbReference>
<keyword evidence="9 12" id="KW-1133">Transmembrane helix</keyword>
<evidence type="ECO:0000256" key="12">
    <source>
        <dbReference type="SAM" id="Phobius"/>
    </source>
</evidence>
<dbReference type="OrthoDB" id="9809348at2"/>
<dbReference type="RefSeq" id="WP_066522901.1">
    <property type="nucleotide sequence ID" value="NZ_CABMOF010000011.1"/>
</dbReference>
<keyword evidence="4" id="KW-1003">Cell membrane</keyword>
<dbReference type="CDD" id="cd18773">
    <property type="entry name" value="PDC1_HK_sensor"/>
    <property type="match status" value="1"/>
</dbReference>
<dbReference type="PANTHER" id="PTHR34220:SF7">
    <property type="entry name" value="SENSOR HISTIDINE KINASE YPDA"/>
    <property type="match status" value="1"/>
</dbReference>
<evidence type="ECO:0000256" key="3">
    <source>
        <dbReference type="ARBA" id="ARBA00012438"/>
    </source>
</evidence>
<evidence type="ECO:0000259" key="13">
    <source>
        <dbReference type="PROSITE" id="PS50109"/>
    </source>
</evidence>
<dbReference type="STRING" id="626937.HMPREF3293_00453"/>
<keyword evidence="10" id="KW-0902">Two-component regulatory system</keyword>
<dbReference type="Gene3D" id="3.30.565.10">
    <property type="entry name" value="Histidine kinase-like ATPase, C-terminal domain"/>
    <property type="match status" value="1"/>
</dbReference>
<evidence type="ECO:0000256" key="9">
    <source>
        <dbReference type="ARBA" id="ARBA00022989"/>
    </source>
</evidence>
<keyword evidence="16" id="KW-1185">Reference proteome</keyword>
<dbReference type="Gene3D" id="3.30.450.20">
    <property type="entry name" value="PAS domain"/>
    <property type="match status" value="1"/>
</dbReference>
<dbReference type="Pfam" id="PF02518">
    <property type="entry name" value="HATPase_c"/>
    <property type="match status" value="1"/>
</dbReference>
<dbReference type="GO" id="GO:0000155">
    <property type="term" value="F:phosphorelay sensor kinase activity"/>
    <property type="evidence" value="ECO:0007669"/>
    <property type="project" value="InterPro"/>
</dbReference>
<dbReference type="Pfam" id="PF06580">
    <property type="entry name" value="His_kinase"/>
    <property type="match status" value="1"/>
</dbReference>
<dbReference type="AlphaFoldDB" id="A0A136Q7K1"/>
<keyword evidence="5" id="KW-0597">Phosphoprotein</keyword>
<feature type="transmembrane region" description="Helical" evidence="12">
    <location>
        <begin position="12"/>
        <end position="36"/>
    </location>
</feature>
<dbReference type="InterPro" id="IPR005467">
    <property type="entry name" value="His_kinase_dom"/>
</dbReference>
<organism evidence="15 16">
    <name type="scientific">Christensenella minuta</name>
    <dbReference type="NCBI Taxonomy" id="626937"/>
    <lineage>
        <taxon>Bacteria</taxon>
        <taxon>Bacillati</taxon>
        <taxon>Bacillota</taxon>
        <taxon>Clostridia</taxon>
        <taxon>Christensenellales</taxon>
        <taxon>Christensenellaceae</taxon>
        <taxon>Christensenella</taxon>
    </lineage>
</organism>
<dbReference type="CDD" id="cd12912">
    <property type="entry name" value="PDC2_MCP_like"/>
    <property type="match status" value="1"/>
</dbReference>
<dbReference type="Pfam" id="PF02743">
    <property type="entry name" value="dCache_1"/>
    <property type="match status" value="1"/>
</dbReference>
<name>A0A136Q7K1_9FIRM</name>
<dbReference type="InterPro" id="IPR050640">
    <property type="entry name" value="Bact_2-comp_sensor_kinase"/>
</dbReference>
<dbReference type="GO" id="GO:0005886">
    <property type="term" value="C:plasma membrane"/>
    <property type="evidence" value="ECO:0007669"/>
    <property type="project" value="UniProtKB-SubCell"/>
</dbReference>
<protein>
    <recommendedName>
        <fullName evidence="3">histidine kinase</fullName>
        <ecNumber evidence="3">2.7.13.3</ecNumber>
    </recommendedName>
</protein>
<evidence type="ECO:0000256" key="2">
    <source>
        <dbReference type="ARBA" id="ARBA00004651"/>
    </source>
</evidence>
<reference evidence="15 16" key="1">
    <citation type="submission" date="2016-02" db="EMBL/GenBank/DDBJ databases">
        <authorList>
            <person name="Wen L."/>
            <person name="He K."/>
            <person name="Yang H."/>
        </authorList>
    </citation>
    <scope>NUCLEOTIDE SEQUENCE [LARGE SCALE GENOMIC DNA]</scope>
    <source>
        <strain evidence="15 16">DSM 22607</strain>
    </source>
</reference>
<evidence type="ECO:0000256" key="5">
    <source>
        <dbReference type="ARBA" id="ARBA00022553"/>
    </source>
</evidence>
<evidence type="ECO:0000256" key="8">
    <source>
        <dbReference type="ARBA" id="ARBA00022777"/>
    </source>
</evidence>
<comment type="caution">
    <text evidence="15">The sequence shown here is derived from an EMBL/GenBank/DDBJ whole genome shotgun (WGS) entry which is preliminary data.</text>
</comment>
<comment type="subcellular location">
    <subcellularLocation>
        <location evidence="2">Cell membrane</location>
        <topology evidence="2">Multi-pass membrane protein</topology>
    </subcellularLocation>
</comment>
<dbReference type="InterPro" id="IPR003594">
    <property type="entry name" value="HATPase_dom"/>
</dbReference>
<keyword evidence="7 12" id="KW-0812">Transmembrane</keyword>
<dbReference type="SMART" id="SM00304">
    <property type="entry name" value="HAMP"/>
    <property type="match status" value="1"/>
</dbReference>
<evidence type="ECO:0000313" key="16">
    <source>
        <dbReference type="Proteomes" id="UP000070366"/>
    </source>
</evidence>
<evidence type="ECO:0000256" key="7">
    <source>
        <dbReference type="ARBA" id="ARBA00022692"/>
    </source>
</evidence>
<comment type="catalytic activity">
    <reaction evidence="1">
        <text>ATP + protein L-histidine = ADP + protein N-phospho-L-histidine.</text>
        <dbReference type="EC" id="2.7.13.3"/>
    </reaction>
</comment>
<dbReference type="EC" id="2.7.13.3" evidence="3"/>